<dbReference type="Proteomes" id="UP000571817">
    <property type="component" value="Unassembled WGS sequence"/>
</dbReference>
<proteinExistence type="predicted"/>
<comment type="caution">
    <text evidence="1">The sequence shown here is derived from an EMBL/GenBank/DDBJ whole genome shotgun (WGS) entry which is preliminary data.</text>
</comment>
<dbReference type="Gene3D" id="3.40.50.150">
    <property type="entry name" value="Vaccinia Virus protein VP39"/>
    <property type="match status" value="1"/>
</dbReference>
<evidence type="ECO:0000313" key="1">
    <source>
        <dbReference type="EMBL" id="NYJ73947.1"/>
    </source>
</evidence>
<dbReference type="InterPro" id="IPR029063">
    <property type="entry name" value="SAM-dependent_MTases_sf"/>
</dbReference>
<organism evidence="1 2">
    <name type="scientific">Allobranchiibius huperziae</name>
    <dbReference type="NCBI Taxonomy" id="1874116"/>
    <lineage>
        <taxon>Bacteria</taxon>
        <taxon>Bacillati</taxon>
        <taxon>Actinomycetota</taxon>
        <taxon>Actinomycetes</taxon>
        <taxon>Micrococcales</taxon>
        <taxon>Dermacoccaceae</taxon>
        <taxon>Allobranchiibius</taxon>
    </lineage>
</organism>
<dbReference type="EMBL" id="JACCFW010000001">
    <property type="protein sequence ID" value="NYJ73947.1"/>
    <property type="molecule type" value="Genomic_DNA"/>
</dbReference>
<sequence>MTDVIEGALRAVHDQPVISGPVLLDLLSDVLPQSDSLLVVGATDSALLPALWAQGRSVTVLVRSHDDAGRIAADAPGNVRVVAGALAAFASGEGASYDAVVAVDGLDRTGALDGTPTTWSQSLRLLCGQLRPGGTLVIGARNPARLDELLSVPSARDAAERELEAAGHDHSRPASVHALESSLAAEGFPIASVHCGFGDPRDLRTLVSVRALADGGPGTVITSVVQRALDQADGQRILSAAALVHRLSLAGSLSAAAAGWIAVVGGRGRSAYLRAGDDAVWLDRSTDGLVTGGHDTRDLPATLPTSSTVEHLLLQQVALAQTEEFRSLAARLGSWIRESAASFATMSVYFDQIHPVGDGFAPGLSLDHRPTPGSSASSAVLLDRAWRRFAHRLREAGHENPWPATLSTDQLVELWLGMSGVTEPVLDGEAPPLPPAPEDLRSTLERAHRDQDLVATMRSELDTTTRVLADRDTALQLREARIRGLRRDLLDEVEKRDEAVAATAALTAGRTYRLARRASQVADLRDPKKLARVALKRADGAIRAYRRMR</sequence>
<dbReference type="SUPFAM" id="SSF53335">
    <property type="entry name" value="S-adenosyl-L-methionine-dependent methyltransferases"/>
    <property type="match status" value="1"/>
</dbReference>
<accession>A0A853DBH4</accession>
<gene>
    <name evidence="1" type="ORF">HNR15_000910</name>
</gene>
<protein>
    <submittedName>
        <fullName evidence="1">Uncharacterized protein</fullName>
    </submittedName>
</protein>
<evidence type="ECO:0000313" key="2">
    <source>
        <dbReference type="Proteomes" id="UP000571817"/>
    </source>
</evidence>
<dbReference type="AlphaFoldDB" id="A0A853DBH4"/>
<dbReference type="RefSeq" id="WP_179479515.1">
    <property type="nucleotide sequence ID" value="NZ_JACCFW010000001.1"/>
</dbReference>
<reference evidence="1 2" key="1">
    <citation type="submission" date="2020-07" db="EMBL/GenBank/DDBJ databases">
        <title>Sequencing the genomes of 1000 actinobacteria strains.</title>
        <authorList>
            <person name="Klenk H.-P."/>
        </authorList>
    </citation>
    <scope>NUCLEOTIDE SEQUENCE [LARGE SCALE GENOMIC DNA]</scope>
    <source>
        <strain evidence="1 2">DSM 29531</strain>
    </source>
</reference>
<keyword evidence="2" id="KW-1185">Reference proteome</keyword>
<name>A0A853DBH4_9MICO</name>